<accession>A0A8H7WD79</accession>
<feature type="region of interest" description="Disordered" evidence="1">
    <location>
        <begin position="20"/>
        <end position="54"/>
    </location>
</feature>
<feature type="region of interest" description="Disordered" evidence="1">
    <location>
        <begin position="246"/>
        <end position="268"/>
    </location>
</feature>
<evidence type="ECO:0000256" key="1">
    <source>
        <dbReference type="SAM" id="MobiDB-lite"/>
    </source>
</evidence>
<dbReference type="AlphaFoldDB" id="A0A8H7WD79"/>
<protein>
    <submittedName>
        <fullName evidence="3">Uncharacterized protein</fullName>
    </submittedName>
</protein>
<comment type="caution">
    <text evidence="3">The sequence shown here is derived from an EMBL/GenBank/DDBJ whole genome shotgun (WGS) entry which is preliminary data.</text>
</comment>
<sequence>MQLTQPLLLLAFLTLSAAQQRSSSTSNSSSTRSRARSLTLSSRPSTSAESLSPALSTLAPDATPKISIPPSIPANTILPRVQDAYLGGVVVERQNMRRKAKTRPISIPSSIPADPILPRVEEKFEDLEMRMDSGEKLDVRKATNSAKAAKKTKGAKSGGGGRNGSGNGNGNTSGGNRNGTANAGGDGAAGGRGNGTANAGFKSKGPKSKAATTTGNANFASAEAVPIPTDAPTIAFPTDGASLPLISTPKAGKTGSGKSTSNSTSSAVPTTLVKRMRNGGVEMAGWI</sequence>
<proteinExistence type="predicted"/>
<dbReference type="EMBL" id="JAFJYH010000045">
    <property type="protein sequence ID" value="KAG4422713.1"/>
    <property type="molecule type" value="Genomic_DNA"/>
</dbReference>
<evidence type="ECO:0000256" key="2">
    <source>
        <dbReference type="SAM" id="SignalP"/>
    </source>
</evidence>
<feature type="compositionally biased region" description="Low complexity" evidence="1">
    <location>
        <begin position="247"/>
        <end position="268"/>
    </location>
</feature>
<gene>
    <name evidence="3" type="ORF">IFR04_004191</name>
</gene>
<feature type="compositionally biased region" description="Gly residues" evidence="1">
    <location>
        <begin position="156"/>
        <end position="194"/>
    </location>
</feature>
<keyword evidence="2" id="KW-0732">Signal</keyword>
<evidence type="ECO:0000313" key="3">
    <source>
        <dbReference type="EMBL" id="KAG4422713.1"/>
    </source>
</evidence>
<organism evidence="3 4">
    <name type="scientific">Cadophora malorum</name>
    <dbReference type="NCBI Taxonomy" id="108018"/>
    <lineage>
        <taxon>Eukaryota</taxon>
        <taxon>Fungi</taxon>
        <taxon>Dikarya</taxon>
        <taxon>Ascomycota</taxon>
        <taxon>Pezizomycotina</taxon>
        <taxon>Leotiomycetes</taxon>
        <taxon>Helotiales</taxon>
        <taxon>Ploettnerulaceae</taxon>
        <taxon>Cadophora</taxon>
    </lineage>
</organism>
<name>A0A8H7WD79_9HELO</name>
<reference evidence="3" key="1">
    <citation type="submission" date="2021-02" db="EMBL/GenBank/DDBJ databases">
        <title>Genome sequence Cadophora malorum strain M34.</title>
        <authorList>
            <person name="Stefanovic E."/>
            <person name="Vu D."/>
            <person name="Scully C."/>
            <person name="Dijksterhuis J."/>
            <person name="Roader J."/>
            <person name="Houbraken J."/>
        </authorList>
    </citation>
    <scope>NUCLEOTIDE SEQUENCE</scope>
    <source>
        <strain evidence="3">M34</strain>
    </source>
</reference>
<keyword evidence="4" id="KW-1185">Reference proteome</keyword>
<evidence type="ECO:0000313" key="4">
    <source>
        <dbReference type="Proteomes" id="UP000664132"/>
    </source>
</evidence>
<feature type="compositionally biased region" description="Low complexity" evidence="1">
    <location>
        <begin position="20"/>
        <end position="48"/>
    </location>
</feature>
<dbReference type="OrthoDB" id="3600040at2759"/>
<feature type="signal peptide" evidence="2">
    <location>
        <begin position="1"/>
        <end position="18"/>
    </location>
</feature>
<dbReference type="Proteomes" id="UP000664132">
    <property type="component" value="Unassembled WGS sequence"/>
</dbReference>
<feature type="region of interest" description="Disordered" evidence="1">
    <location>
        <begin position="135"/>
        <end position="213"/>
    </location>
</feature>
<feature type="chain" id="PRO_5034963215" evidence="2">
    <location>
        <begin position="19"/>
        <end position="287"/>
    </location>
</feature>